<evidence type="ECO:0000313" key="3">
    <source>
        <dbReference type="EMBL" id="KAA1249599.1"/>
    </source>
</evidence>
<protein>
    <submittedName>
        <fullName evidence="3">DUF732 domain-containing protein</fullName>
    </submittedName>
</protein>
<proteinExistence type="predicted"/>
<dbReference type="Proteomes" id="UP000324701">
    <property type="component" value="Unassembled WGS sequence"/>
</dbReference>
<feature type="chain" id="PRO_5023141943" evidence="1">
    <location>
        <begin position="36"/>
        <end position="111"/>
    </location>
</feature>
<dbReference type="AlphaFoldDB" id="A0A5B1BRB8"/>
<dbReference type="Pfam" id="PF05305">
    <property type="entry name" value="DUF732"/>
    <property type="match status" value="1"/>
</dbReference>
<evidence type="ECO:0000259" key="2">
    <source>
        <dbReference type="Pfam" id="PF05305"/>
    </source>
</evidence>
<dbReference type="OrthoDB" id="4734115at2"/>
<keyword evidence="4" id="KW-1185">Reference proteome</keyword>
<evidence type="ECO:0000313" key="4">
    <source>
        <dbReference type="Proteomes" id="UP000324701"/>
    </source>
</evidence>
<keyword evidence="1" id="KW-0732">Signal</keyword>
<feature type="signal peptide" evidence="1">
    <location>
        <begin position="1"/>
        <end position="35"/>
    </location>
</feature>
<accession>A0A5B1BRB8</accession>
<feature type="domain" description="DUF732" evidence="2">
    <location>
        <begin position="39"/>
        <end position="107"/>
    </location>
</feature>
<name>A0A5B1BRB8_MYCSI</name>
<evidence type="ECO:0000256" key="1">
    <source>
        <dbReference type="SAM" id="SignalP"/>
    </source>
</evidence>
<sequence length="111" mass="11772">MRRAGRPIPVRSWPGFVVAVALLGCAVVITPTAHADGIDDQFLNAVKSKGINFASPQAAIIAGHQVCNELDLGRQKPDVVTDVTNSSNLDGYRAGYFVGVSVAAYCPRHHS</sequence>
<organism evidence="3 4">
    <name type="scientific">Mycobacterium simiae</name>
    <name type="common">Mycobacterium habana</name>
    <dbReference type="NCBI Taxonomy" id="1784"/>
    <lineage>
        <taxon>Bacteria</taxon>
        <taxon>Bacillati</taxon>
        <taxon>Actinomycetota</taxon>
        <taxon>Actinomycetes</taxon>
        <taxon>Mycobacteriales</taxon>
        <taxon>Mycobacteriaceae</taxon>
        <taxon>Mycobacterium</taxon>
        <taxon>Mycobacterium simiae complex</taxon>
    </lineage>
</organism>
<dbReference type="EMBL" id="VTZN01000083">
    <property type="protein sequence ID" value="KAA1249599.1"/>
    <property type="molecule type" value="Genomic_DNA"/>
</dbReference>
<gene>
    <name evidence="3" type="ORF">F0Q45_14330</name>
</gene>
<dbReference type="InterPro" id="IPR007969">
    <property type="entry name" value="DUF732"/>
</dbReference>
<comment type="caution">
    <text evidence="3">The sequence shown here is derived from an EMBL/GenBank/DDBJ whole genome shotgun (WGS) entry which is preliminary data.</text>
</comment>
<dbReference type="RefSeq" id="WP_149654576.1">
    <property type="nucleotide sequence ID" value="NZ_VTZN01000083.1"/>
</dbReference>
<dbReference type="PROSITE" id="PS51257">
    <property type="entry name" value="PROKAR_LIPOPROTEIN"/>
    <property type="match status" value="1"/>
</dbReference>
<reference evidence="3 4" key="1">
    <citation type="submission" date="2019-09" db="EMBL/GenBank/DDBJ databases">
        <title>Report of infection by Mycobacterium simiae a patient suffering from pulmonary tuberculosis.</title>
        <authorList>
            <person name="Mohanty P.S."/>
            <person name="Bansal A.K."/>
            <person name="Singh H."/>
            <person name="Sharma S."/>
            <person name="Patil S.A."/>
            <person name="Upadhaya P."/>
            <person name="Singh P.K."/>
            <person name="Kumar D."/>
            <person name="Kumar S."/>
            <person name="Singh R.K."/>
            <person name="Chaudhary B."/>
        </authorList>
    </citation>
    <scope>NUCLEOTIDE SEQUENCE [LARGE SCALE GENOMIC DNA]</scope>
    <source>
        <strain evidence="3 4">JAL-560-SIM</strain>
    </source>
</reference>